<evidence type="ECO:0000256" key="2">
    <source>
        <dbReference type="ARBA" id="ARBA00022553"/>
    </source>
</evidence>
<keyword evidence="7 10" id="KW-1133">Transmembrane helix</keyword>
<evidence type="ECO:0000256" key="3">
    <source>
        <dbReference type="ARBA" id="ARBA00022614"/>
    </source>
</evidence>
<feature type="compositionally biased region" description="Polar residues" evidence="9">
    <location>
        <begin position="238"/>
        <end position="255"/>
    </location>
</feature>
<dbReference type="FunFam" id="3.80.10.10:FF:000722">
    <property type="entry name" value="Leucine-rich repeat receptor-like protein kinase"/>
    <property type="match status" value="1"/>
</dbReference>
<dbReference type="Pfam" id="PF08263">
    <property type="entry name" value="LRRNT_2"/>
    <property type="match status" value="1"/>
</dbReference>
<feature type="domain" description="Protein kinase" evidence="12">
    <location>
        <begin position="336"/>
        <end position="644"/>
    </location>
</feature>
<evidence type="ECO:0000256" key="1">
    <source>
        <dbReference type="ARBA" id="ARBA00004167"/>
    </source>
</evidence>
<evidence type="ECO:0000313" key="13">
    <source>
        <dbReference type="EMBL" id="RZC25479.1"/>
    </source>
</evidence>
<keyword evidence="3" id="KW-0433">Leucine-rich repeat</keyword>
<keyword evidence="13" id="KW-0418">Kinase</keyword>
<feature type="region of interest" description="Disordered" evidence="9">
    <location>
        <begin position="235"/>
        <end position="255"/>
    </location>
</feature>
<feature type="chain" id="PRO_5019308429" evidence="11">
    <location>
        <begin position="23"/>
        <end position="644"/>
    </location>
</feature>
<dbReference type="SUPFAM" id="SSF52058">
    <property type="entry name" value="L domain-like"/>
    <property type="match status" value="1"/>
</dbReference>
<dbReference type="FunFam" id="3.80.10.10:FF:000129">
    <property type="entry name" value="Leucine-rich repeat receptor-like kinase"/>
    <property type="match status" value="1"/>
</dbReference>
<name>A0A445LQA6_GLYSO</name>
<dbReference type="PANTHER" id="PTHR48007">
    <property type="entry name" value="LEUCINE-RICH REPEAT RECEPTOR-LIKE PROTEIN KINASE PXC1"/>
    <property type="match status" value="1"/>
</dbReference>
<evidence type="ECO:0000256" key="6">
    <source>
        <dbReference type="ARBA" id="ARBA00022737"/>
    </source>
</evidence>
<evidence type="ECO:0000313" key="14">
    <source>
        <dbReference type="Proteomes" id="UP000289340"/>
    </source>
</evidence>
<keyword evidence="8 10" id="KW-0472">Membrane</keyword>
<reference evidence="13 14" key="1">
    <citation type="submission" date="2018-09" db="EMBL/GenBank/DDBJ databases">
        <title>A high-quality reference genome of wild soybean provides a powerful tool to mine soybean genomes.</title>
        <authorList>
            <person name="Xie M."/>
            <person name="Chung C.Y.L."/>
            <person name="Li M.-W."/>
            <person name="Wong F.-L."/>
            <person name="Chan T.-F."/>
            <person name="Lam H.-M."/>
        </authorList>
    </citation>
    <scope>NUCLEOTIDE SEQUENCE [LARGE SCALE GENOMIC DNA]</scope>
    <source>
        <strain evidence="14">cv. W05</strain>
        <tissue evidence="13">Hypocotyl of etiolated seedlings</tissue>
    </source>
</reference>
<feature type="transmembrane region" description="Helical" evidence="10">
    <location>
        <begin position="262"/>
        <end position="287"/>
    </location>
</feature>
<dbReference type="AlphaFoldDB" id="A0A445LQA6"/>
<sequence length="644" mass="69310">MPGHNLHLSLFFFLISLPLTLPLNSDGLSLLAFKAAISVDPTGALATWTDTSLTPCTWAGVTCKHNHVTQLTLPSKALTGYLPSELGFLAHLKRLSLPHNNLSHVIPTTLFNATTLLVLDLSHNALTGPLPASLSSLKRLVRLDLSSNLLSGHLPVTLSNLPSLAGTLNLSHNRFTGNIPSSLGSLPVTISLDLRYNNLTGEIPQVGSLLNQGPTAFSNNPYLCGFPLQNACPENPKVPTTKQRQNPNRDLQTGEQNPRGGGLFVCVVAMVVISGILLCFAVVFMILRRGRCGDEGQFGKVEGGNVGCVDDVKGRFVVVEEEGGVLGGMELEDLLRGSAYVVGKSRSGIVYKVVGVGKGAAAARVVAVRRLGEGGAAWRLKEFEAEVEGVARVRHPNVVALRAYYYAREEKLLVTDFVRNGNLHTALHGGPSNSFSPLPWAARLKIAQGAARGLTYIHEFSGRKYVHGNLKSTKILLDEDHSPYISGFGLTRLGIGSSNSKSLSSEPKRSNHSIATSAIVSIGSNVSTSSNIYLAPEARIAGGKFTQKCDVYSFGIVLLELLTGRLPDLGAENDGMGLESFVRKAFREEQPLSEIIDPALLPEVYAKKQVIAVFHVALNCTELDPELRPRMRTVSETLDRIKLQ</sequence>
<dbReference type="Gene3D" id="3.30.200.20">
    <property type="entry name" value="Phosphorylase Kinase, domain 1"/>
    <property type="match status" value="1"/>
</dbReference>
<protein>
    <submittedName>
        <fullName evidence="13">Receptor protein kinase-like protein ZAR1</fullName>
    </submittedName>
</protein>
<dbReference type="PANTHER" id="PTHR48007:SF8">
    <property type="entry name" value="RECEPTOR PROTEIN KINASE-LIKE PROTEIN ZAR1"/>
    <property type="match status" value="1"/>
</dbReference>
<dbReference type="GO" id="GO:0004672">
    <property type="term" value="F:protein kinase activity"/>
    <property type="evidence" value="ECO:0007669"/>
    <property type="project" value="InterPro"/>
</dbReference>
<keyword evidence="13" id="KW-0808">Transferase</keyword>
<organism evidence="13 14">
    <name type="scientific">Glycine soja</name>
    <name type="common">Wild soybean</name>
    <dbReference type="NCBI Taxonomy" id="3848"/>
    <lineage>
        <taxon>Eukaryota</taxon>
        <taxon>Viridiplantae</taxon>
        <taxon>Streptophyta</taxon>
        <taxon>Embryophyta</taxon>
        <taxon>Tracheophyta</taxon>
        <taxon>Spermatophyta</taxon>
        <taxon>Magnoliopsida</taxon>
        <taxon>eudicotyledons</taxon>
        <taxon>Gunneridae</taxon>
        <taxon>Pentapetalae</taxon>
        <taxon>rosids</taxon>
        <taxon>fabids</taxon>
        <taxon>Fabales</taxon>
        <taxon>Fabaceae</taxon>
        <taxon>Papilionoideae</taxon>
        <taxon>50 kb inversion clade</taxon>
        <taxon>NPAAA clade</taxon>
        <taxon>indigoferoid/millettioid clade</taxon>
        <taxon>Phaseoleae</taxon>
        <taxon>Glycine</taxon>
        <taxon>Glycine subgen. Soja</taxon>
    </lineage>
</organism>
<dbReference type="PROSITE" id="PS50011">
    <property type="entry name" value="PROTEIN_KINASE_DOM"/>
    <property type="match status" value="1"/>
</dbReference>
<comment type="caution">
    <text evidence="13">The sequence shown here is derived from an EMBL/GenBank/DDBJ whole genome shotgun (WGS) entry which is preliminary data.</text>
</comment>
<feature type="signal peptide" evidence="11">
    <location>
        <begin position="1"/>
        <end position="22"/>
    </location>
</feature>
<dbReference type="Gramene" id="XM_028353465.1">
    <property type="protein sequence ID" value="XP_028209266.1"/>
    <property type="gene ID" value="LOC114392352"/>
</dbReference>
<keyword evidence="6" id="KW-0677">Repeat</keyword>
<keyword evidence="4 10" id="KW-0812">Transmembrane</keyword>
<dbReference type="InterPro" id="IPR046959">
    <property type="entry name" value="PRK1-6/SRF4-like"/>
</dbReference>
<dbReference type="GO" id="GO:0016020">
    <property type="term" value="C:membrane"/>
    <property type="evidence" value="ECO:0007669"/>
    <property type="project" value="UniProtKB-SubCell"/>
</dbReference>
<dbReference type="Pfam" id="PF00560">
    <property type="entry name" value="LRR_1"/>
    <property type="match status" value="1"/>
</dbReference>
<dbReference type="Pfam" id="PF07714">
    <property type="entry name" value="PK_Tyr_Ser-Thr"/>
    <property type="match status" value="1"/>
</dbReference>
<evidence type="ECO:0000259" key="12">
    <source>
        <dbReference type="PROSITE" id="PS50011"/>
    </source>
</evidence>
<evidence type="ECO:0000256" key="10">
    <source>
        <dbReference type="SAM" id="Phobius"/>
    </source>
</evidence>
<evidence type="ECO:0000256" key="11">
    <source>
        <dbReference type="SAM" id="SignalP"/>
    </source>
</evidence>
<keyword evidence="2" id="KW-0597">Phosphoprotein</keyword>
<accession>A0A445LQA6</accession>
<comment type="subcellular location">
    <subcellularLocation>
        <location evidence="1">Membrane</location>
        <topology evidence="1">Single-pass membrane protein</topology>
    </subcellularLocation>
</comment>
<evidence type="ECO:0000256" key="4">
    <source>
        <dbReference type="ARBA" id="ARBA00022692"/>
    </source>
</evidence>
<dbReference type="GO" id="GO:0005524">
    <property type="term" value="F:ATP binding"/>
    <property type="evidence" value="ECO:0007669"/>
    <property type="project" value="InterPro"/>
</dbReference>
<keyword evidence="13" id="KW-0675">Receptor</keyword>
<dbReference type="InterPro" id="IPR001245">
    <property type="entry name" value="Ser-Thr/Tyr_kinase_cat_dom"/>
</dbReference>
<evidence type="ECO:0000256" key="5">
    <source>
        <dbReference type="ARBA" id="ARBA00022729"/>
    </source>
</evidence>
<evidence type="ECO:0000256" key="7">
    <source>
        <dbReference type="ARBA" id="ARBA00022989"/>
    </source>
</evidence>
<evidence type="ECO:0000256" key="9">
    <source>
        <dbReference type="SAM" id="MobiDB-lite"/>
    </source>
</evidence>
<dbReference type="Proteomes" id="UP000289340">
    <property type="component" value="Chromosome 2"/>
</dbReference>
<dbReference type="InterPro" id="IPR000719">
    <property type="entry name" value="Prot_kinase_dom"/>
</dbReference>
<keyword evidence="14" id="KW-1185">Reference proteome</keyword>
<dbReference type="EMBL" id="QZWG01000002">
    <property type="protein sequence ID" value="RZC25479.1"/>
    <property type="molecule type" value="Genomic_DNA"/>
</dbReference>
<dbReference type="InterPro" id="IPR001611">
    <property type="entry name" value="Leu-rich_rpt"/>
</dbReference>
<dbReference type="Pfam" id="PF13855">
    <property type="entry name" value="LRR_8"/>
    <property type="match status" value="1"/>
</dbReference>
<gene>
    <name evidence="13" type="ORF">D0Y65_004251</name>
</gene>
<dbReference type="Gene3D" id="1.10.510.10">
    <property type="entry name" value="Transferase(Phosphotransferase) domain 1"/>
    <property type="match status" value="1"/>
</dbReference>
<dbReference type="InterPro" id="IPR013210">
    <property type="entry name" value="LRR_N_plant-typ"/>
</dbReference>
<dbReference type="InterPro" id="IPR032675">
    <property type="entry name" value="LRR_dom_sf"/>
</dbReference>
<dbReference type="Gene3D" id="3.80.10.10">
    <property type="entry name" value="Ribonuclease Inhibitor"/>
    <property type="match status" value="2"/>
</dbReference>
<evidence type="ECO:0000256" key="8">
    <source>
        <dbReference type="ARBA" id="ARBA00023136"/>
    </source>
</evidence>
<dbReference type="InterPro" id="IPR011009">
    <property type="entry name" value="Kinase-like_dom_sf"/>
</dbReference>
<keyword evidence="5 11" id="KW-0732">Signal</keyword>
<dbReference type="SUPFAM" id="SSF56112">
    <property type="entry name" value="Protein kinase-like (PK-like)"/>
    <property type="match status" value="1"/>
</dbReference>
<proteinExistence type="predicted"/>